<evidence type="ECO:0000313" key="2">
    <source>
        <dbReference type="Proteomes" id="UP000313359"/>
    </source>
</evidence>
<proteinExistence type="predicted"/>
<feature type="non-terminal residue" evidence="1">
    <location>
        <position position="1"/>
    </location>
</feature>
<evidence type="ECO:0000313" key="1">
    <source>
        <dbReference type="EMBL" id="RPD53226.1"/>
    </source>
</evidence>
<feature type="non-terminal residue" evidence="1">
    <location>
        <position position="160"/>
    </location>
</feature>
<sequence length="160" mass="18641">KKYKPVHLKVRPLIGELPKEYRIVRNEVGDPLENMPELDPNPPPFTPTGRYTAERREEFRNRHAAWLLPAELDVVDDFMCKHNQAFAWDDTERGCFRRDMFPPVKFPVVPHVPWIQKNIPIPPGIYAAAAALIKRKMASGVYEPSNVSYRSRWFCVLKKD</sequence>
<gene>
    <name evidence="1" type="ORF">L227DRAFT_482329</name>
</gene>
<dbReference type="Proteomes" id="UP000313359">
    <property type="component" value="Unassembled WGS sequence"/>
</dbReference>
<dbReference type="EMBL" id="ML122326">
    <property type="protein sequence ID" value="RPD53226.1"/>
    <property type="molecule type" value="Genomic_DNA"/>
</dbReference>
<dbReference type="OrthoDB" id="5599163at2759"/>
<dbReference type="STRING" id="1328759.A0A5C2RSS8"/>
<name>A0A5C2RSS8_9APHY</name>
<dbReference type="AlphaFoldDB" id="A0A5C2RSS8"/>
<organism evidence="1 2">
    <name type="scientific">Lentinus tigrinus ALCF2SS1-6</name>
    <dbReference type="NCBI Taxonomy" id="1328759"/>
    <lineage>
        <taxon>Eukaryota</taxon>
        <taxon>Fungi</taxon>
        <taxon>Dikarya</taxon>
        <taxon>Basidiomycota</taxon>
        <taxon>Agaricomycotina</taxon>
        <taxon>Agaricomycetes</taxon>
        <taxon>Polyporales</taxon>
        <taxon>Polyporaceae</taxon>
        <taxon>Lentinus</taxon>
    </lineage>
</organism>
<protein>
    <submittedName>
        <fullName evidence="1">Uncharacterized protein</fullName>
    </submittedName>
</protein>
<keyword evidence="2" id="KW-1185">Reference proteome</keyword>
<reference evidence="1" key="1">
    <citation type="journal article" date="2018" name="Genome Biol. Evol.">
        <title>Genomics and development of Lentinus tigrinus, a white-rot wood-decaying mushroom with dimorphic fruiting bodies.</title>
        <authorList>
            <person name="Wu B."/>
            <person name="Xu Z."/>
            <person name="Knudson A."/>
            <person name="Carlson A."/>
            <person name="Chen N."/>
            <person name="Kovaka S."/>
            <person name="LaButti K."/>
            <person name="Lipzen A."/>
            <person name="Pennachio C."/>
            <person name="Riley R."/>
            <person name="Schakwitz W."/>
            <person name="Umezawa K."/>
            <person name="Ohm R.A."/>
            <person name="Grigoriev I.V."/>
            <person name="Nagy L.G."/>
            <person name="Gibbons J."/>
            <person name="Hibbett D."/>
        </authorList>
    </citation>
    <scope>NUCLEOTIDE SEQUENCE [LARGE SCALE GENOMIC DNA]</scope>
    <source>
        <strain evidence="1">ALCF2SS1-6</strain>
    </source>
</reference>
<accession>A0A5C2RSS8</accession>